<name>A0A7J7ID08_9RHOD</name>
<dbReference type="GO" id="GO:0010506">
    <property type="term" value="P:regulation of autophagy"/>
    <property type="evidence" value="ECO:0007669"/>
    <property type="project" value="InterPro"/>
</dbReference>
<evidence type="ECO:0000256" key="3">
    <source>
        <dbReference type="ARBA" id="ARBA00023004"/>
    </source>
</evidence>
<keyword evidence="8" id="KW-1185">Reference proteome</keyword>
<dbReference type="GO" id="GO:0051537">
    <property type="term" value="F:2 iron, 2 sulfur cluster binding"/>
    <property type="evidence" value="ECO:0007669"/>
    <property type="project" value="UniProtKB-KW"/>
</dbReference>
<comment type="cofactor">
    <cofactor evidence="5">
        <name>[2Fe-2S] cluster</name>
        <dbReference type="ChEBI" id="CHEBI:190135"/>
    </cofactor>
</comment>
<dbReference type="Pfam" id="PF09360">
    <property type="entry name" value="zf-CDGSH"/>
    <property type="match status" value="1"/>
</dbReference>
<dbReference type="PANTHER" id="PTHR13680:SF5">
    <property type="entry name" value="CDGSH IRON-SULFUR DOMAIN-CONTAINING PROTEIN 1"/>
    <property type="match status" value="1"/>
</dbReference>
<dbReference type="PANTHER" id="PTHR13680">
    <property type="entry name" value="CDGSH IRON-SULFUR DOMAIN-CONTAINING PROTEIN 1"/>
    <property type="match status" value="1"/>
</dbReference>
<evidence type="ECO:0000256" key="2">
    <source>
        <dbReference type="ARBA" id="ARBA00022723"/>
    </source>
</evidence>
<evidence type="ECO:0000313" key="8">
    <source>
        <dbReference type="Proteomes" id="UP000530660"/>
    </source>
</evidence>
<evidence type="ECO:0000256" key="1">
    <source>
        <dbReference type="ARBA" id="ARBA00022714"/>
    </source>
</evidence>
<dbReference type="GO" id="GO:0005741">
    <property type="term" value="C:mitochondrial outer membrane"/>
    <property type="evidence" value="ECO:0007669"/>
    <property type="project" value="TreeGrafter"/>
</dbReference>
<sequence>MFVTSVRVASFRQKGDVFGVRRVGTCYVGTGRVGLARSLQGSLLNGERKREPKETKELTQGDKFPACRCWQSKKFPMCDGSHATYNKETGDSVGPLVVTVKAGGAGS</sequence>
<organism evidence="7 8">
    <name type="scientific">Cyanidiococcus yangmingshanensis</name>
    <dbReference type="NCBI Taxonomy" id="2690220"/>
    <lineage>
        <taxon>Eukaryota</taxon>
        <taxon>Rhodophyta</taxon>
        <taxon>Bangiophyceae</taxon>
        <taxon>Cyanidiales</taxon>
        <taxon>Cyanidiaceae</taxon>
        <taxon>Cyanidiococcus</taxon>
    </lineage>
</organism>
<dbReference type="Proteomes" id="UP000530660">
    <property type="component" value="Unassembled WGS sequence"/>
</dbReference>
<reference evidence="7 8" key="1">
    <citation type="journal article" date="2020" name="J. Phycol.">
        <title>Comparative genome analysis reveals Cyanidiococcus gen. nov., a new extremophilic red algal genus sister to Cyanidioschyzon (Cyanidioschyzonaceae, Rhodophyta).</title>
        <authorList>
            <person name="Liu S.-L."/>
            <person name="Chiang Y.-R."/>
            <person name="Yoon H.S."/>
            <person name="Fu H.-Y."/>
        </authorList>
    </citation>
    <scope>NUCLEOTIDE SEQUENCE [LARGE SCALE GENOMIC DNA]</scope>
    <source>
        <strain evidence="7 8">THAL066</strain>
    </source>
</reference>
<proteinExistence type="predicted"/>
<keyword evidence="2" id="KW-0479">Metal-binding</keyword>
<comment type="caution">
    <text evidence="7">The sequence shown here is derived from an EMBL/GenBank/DDBJ whole genome shotgun (WGS) entry which is preliminary data.</text>
</comment>
<dbReference type="GO" id="GO:0046872">
    <property type="term" value="F:metal ion binding"/>
    <property type="evidence" value="ECO:0007669"/>
    <property type="project" value="UniProtKB-KW"/>
</dbReference>
<dbReference type="InterPro" id="IPR018967">
    <property type="entry name" value="FeS-contain_CDGSH-typ"/>
</dbReference>
<dbReference type="SMART" id="SM00704">
    <property type="entry name" value="ZnF_CDGSH"/>
    <property type="match status" value="1"/>
</dbReference>
<feature type="domain" description="Iron-binding zinc finger CDGSH type" evidence="6">
    <location>
        <begin position="51"/>
        <end position="88"/>
    </location>
</feature>
<dbReference type="OrthoDB" id="449252at2759"/>
<dbReference type="AlphaFoldDB" id="A0A7J7ID08"/>
<keyword evidence="4" id="KW-0411">Iron-sulfur</keyword>
<dbReference type="Gene3D" id="3.40.5.90">
    <property type="entry name" value="CDGSH iron-sulfur domain, mitoNEET-type"/>
    <property type="match status" value="1"/>
</dbReference>
<evidence type="ECO:0000313" key="7">
    <source>
        <dbReference type="EMBL" id="KAF6000610.1"/>
    </source>
</evidence>
<accession>A0A7J7ID08</accession>
<evidence type="ECO:0000256" key="4">
    <source>
        <dbReference type="ARBA" id="ARBA00023014"/>
    </source>
</evidence>
<dbReference type="EMBL" id="VWRR01000019">
    <property type="protein sequence ID" value="KAF6000610.1"/>
    <property type="molecule type" value="Genomic_DNA"/>
</dbReference>
<evidence type="ECO:0000259" key="6">
    <source>
        <dbReference type="SMART" id="SM00704"/>
    </source>
</evidence>
<keyword evidence="3" id="KW-0408">Iron</keyword>
<evidence type="ECO:0000256" key="5">
    <source>
        <dbReference type="ARBA" id="ARBA00034078"/>
    </source>
</evidence>
<gene>
    <name evidence="7" type="primary">CISD2</name>
    <name evidence="7" type="ORF">F1559_002748</name>
</gene>
<dbReference type="InterPro" id="IPR042216">
    <property type="entry name" value="MitoNEET_CISD"/>
</dbReference>
<keyword evidence="1" id="KW-0001">2Fe-2S</keyword>
<dbReference type="InterPro" id="IPR045131">
    <property type="entry name" value="CISD1/2"/>
</dbReference>
<protein>
    <submittedName>
        <fullName evidence="7">CDGSH iron sulfur domain</fullName>
    </submittedName>
</protein>